<organism evidence="1 2">
    <name type="scientific">Rhamnusium bicolor</name>
    <dbReference type="NCBI Taxonomy" id="1586634"/>
    <lineage>
        <taxon>Eukaryota</taxon>
        <taxon>Metazoa</taxon>
        <taxon>Ecdysozoa</taxon>
        <taxon>Arthropoda</taxon>
        <taxon>Hexapoda</taxon>
        <taxon>Insecta</taxon>
        <taxon>Pterygota</taxon>
        <taxon>Neoptera</taxon>
        <taxon>Endopterygota</taxon>
        <taxon>Coleoptera</taxon>
        <taxon>Polyphaga</taxon>
        <taxon>Cucujiformia</taxon>
        <taxon>Chrysomeloidea</taxon>
        <taxon>Cerambycidae</taxon>
        <taxon>Lepturinae</taxon>
        <taxon>Rhagiini</taxon>
        <taxon>Rhamnusium</taxon>
    </lineage>
</organism>
<gene>
    <name evidence="1" type="ORF">NQ314_017606</name>
</gene>
<proteinExistence type="predicted"/>
<dbReference type="GO" id="GO:0032797">
    <property type="term" value="C:SMN complex"/>
    <property type="evidence" value="ECO:0007669"/>
    <property type="project" value="TreeGrafter"/>
</dbReference>
<evidence type="ECO:0000313" key="1">
    <source>
        <dbReference type="EMBL" id="KAJ8929679.1"/>
    </source>
</evidence>
<accession>A0AAV8WSF2</accession>
<dbReference type="AlphaFoldDB" id="A0AAV8WSF2"/>
<dbReference type="GO" id="GO:0000387">
    <property type="term" value="P:spliceosomal snRNP assembly"/>
    <property type="evidence" value="ECO:0007669"/>
    <property type="project" value="TreeGrafter"/>
</dbReference>
<name>A0AAV8WSF2_9CUCU</name>
<dbReference type="EMBL" id="JANEYF010004917">
    <property type="protein sequence ID" value="KAJ8929679.1"/>
    <property type="molecule type" value="Genomic_DNA"/>
</dbReference>
<dbReference type="GO" id="GO:0000245">
    <property type="term" value="P:spliceosomal complex assembly"/>
    <property type="evidence" value="ECO:0007669"/>
    <property type="project" value="InterPro"/>
</dbReference>
<dbReference type="PANTHER" id="PTHR14710:SF2">
    <property type="entry name" value="GEM-ASSOCIATED PROTEIN 6"/>
    <property type="match status" value="1"/>
</dbReference>
<sequence length="113" mass="13000">MDDFEDKIFNNDPIYMRSLVGKKVELETVENVTHSGIVYVIDPIYKTVVLHSKLQSEVGNETIFVLYHAIKSLKVLSDEIEESYINKFEETQCSSDNGEKKNVLKKMAATYVY</sequence>
<dbReference type="Proteomes" id="UP001162156">
    <property type="component" value="Unassembled WGS sequence"/>
</dbReference>
<dbReference type="InterPro" id="IPR009422">
    <property type="entry name" value="Gemin6"/>
</dbReference>
<evidence type="ECO:0000313" key="2">
    <source>
        <dbReference type="Proteomes" id="UP001162156"/>
    </source>
</evidence>
<protein>
    <submittedName>
        <fullName evidence="1">Uncharacterized protein</fullName>
    </submittedName>
</protein>
<dbReference type="GO" id="GO:0005634">
    <property type="term" value="C:nucleus"/>
    <property type="evidence" value="ECO:0007669"/>
    <property type="project" value="InterPro"/>
</dbReference>
<reference evidence="1" key="1">
    <citation type="journal article" date="2023" name="Insect Mol. Biol.">
        <title>Genome sequencing provides insights into the evolution of gene families encoding plant cell wall-degrading enzymes in longhorned beetles.</title>
        <authorList>
            <person name="Shin N.R."/>
            <person name="Okamura Y."/>
            <person name="Kirsch R."/>
            <person name="Pauchet Y."/>
        </authorList>
    </citation>
    <scope>NUCLEOTIDE SEQUENCE</scope>
    <source>
        <strain evidence="1">RBIC_L_NR</strain>
    </source>
</reference>
<keyword evidence="2" id="KW-1185">Reference proteome</keyword>
<comment type="caution">
    <text evidence="1">The sequence shown here is derived from an EMBL/GenBank/DDBJ whole genome shotgun (WGS) entry which is preliminary data.</text>
</comment>
<dbReference type="Gene3D" id="2.30.30.100">
    <property type="match status" value="1"/>
</dbReference>
<dbReference type="PANTHER" id="PTHR14710">
    <property type="entry name" value="GEM-ASSOCIATED PROTEIN 6"/>
    <property type="match status" value="1"/>
</dbReference>